<dbReference type="RefSeq" id="WP_413261702.1">
    <property type="nucleotide sequence ID" value="NZ_JBHFNR010000021.1"/>
</dbReference>
<keyword evidence="6" id="KW-1185">Reference proteome</keyword>
<feature type="coiled-coil region" evidence="3">
    <location>
        <begin position="25"/>
        <end position="78"/>
    </location>
</feature>
<accession>A0ABV4XJZ3</accession>
<dbReference type="SUPFAM" id="SSF48371">
    <property type="entry name" value="ARM repeat"/>
    <property type="match status" value="1"/>
</dbReference>
<evidence type="ECO:0000313" key="6">
    <source>
        <dbReference type="Proteomes" id="UP001576784"/>
    </source>
</evidence>
<protein>
    <submittedName>
        <fullName evidence="5">Holliday junction resolvase-like protein</fullName>
    </submittedName>
</protein>
<organism evidence="5 6">
    <name type="scientific">Floridaenema flaviceps BLCC-F50</name>
    <dbReference type="NCBI Taxonomy" id="3153642"/>
    <lineage>
        <taxon>Bacteria</taxon>
        <taxon>Bacillati</taxon>
        <taxon>Cyanobacteriota</taxon>
        <taxon>Cyanophyceae</taxon>
        <taxon>Oscillatoriophycideae</taxon>
        <taxon>Aerosakkonematales</taxon>
        <taxon>Aerosakkonemataceae</taxon>
        <taxon>Floridanema</taxon>
        <taxon>Floridanema flaviceps</taxon>
    </lineage>
</organism>
<evidence type="ECO:0000256" key="1">
    <source>
        <dbReference type="ARBA" id="ARBA00022549"/>
    </source>
</evidence>
<dbReference type="InterPro" id="IPR011989">
    <property type="entry name" value="ARM-like"/>
</dbReference>
<name>A0ABV4XJZ3_9CYAN</name>
<keyword evidence="1" id="KW-0042">Antenna complex</keyword>
<evidence type="ECO:0000256" key="3">
    <source>
        <dbReference type="SAM" id="Coils"/>
    </source>
</evidence>
<proteinExistence type="predicted"/>
<evidence type="ECO:0000313" key="5">
    <source>
        <dbReference type="EMBL" id="MFB2892028.1"/>
    </source>
</evidence>
<evidence type="ECO:0000259" key="4">
    <source>
        <dbReference type="Pfam" id="PF10107"/>
    </source>
</evidence>
<sequence length="379" mass="42995">MTWVLVLAIALSFLTGVSLTYSLLKQQINQQKEAQTTQIEKTVEQLEKAHESRMQTTINSLRQHYDNQLNQATELLQKEFEVKALNLQQTLEENARVKALTDFQSEKDRLEKTFEEKYRLELTKWKTLYEKSIRESSLKSSRSVIKGRVFEQLLPLLPGLKYHPGDMRFIGSPIDYIIIDGYDEAKENLGEIRSIILADVKTGNRAKLSPIQLKIKAAVDAGRVRWETIWIDKNLQISTSNQSQIPVKSSVVAENVDNITNESSLDLSQQIVAWGNTRKIEYISQLISYGYHPNGNVRRLTASAIGKIAASHKLRQEIKQAIPVLGKLSQDEKPQVRVYAVKALSVIPLDEVLPFLKLALEDPIGYVSRAANQALKSRN</sequence>
<evidence type="ECO:0000256" key="2">
    <source>
        <dbReference type="ARBA" id="ARBA00022738"/>
    </source>
</evidence>
<dbReference type="InterPro" id="IPR019287">
    <property type="entry name" value="Hday_junct_resolvase-rel_dom"/>
</dbReference>
<dbReference type="Proteomes" id="UP001576784">
    <property type="component" value="Unassembled WGS sequence"/>
</dbReference>
<reference evidence="5 6" key="1">
    <citation type="submission" date="2024-09" db="EMBL/GenBank/DDBJ databases">
        <title>Floridaenema gen nov. (Aerosakkonemataceae, Aerosakkonematales ord. nov., Cyanobacteria) from benthic tropical and subtropical fresh waters, with the description of four new species.</title>
        <authorList>
            <person name="Moretto J.A."/>
            <person name="Berthold D.E."/>
            <person name="Lefler F.W."/>
            <person name="Huang I.-S."/>
            <person name="Laughinghouse H. IV."/>
        </authorList>
    </citation>
    <scope>NUCLEOTIDE SEQUENCE [LARGE SCALE GENOMIC DNA]</scope>
    <source>
        <strain evidence="5 6">BLCC-F50</strain>
    </source>
</reference>
<dbReference type="EMBL" id="JBHFNR010000021">
    <property type="protein sequence ID" value="MFB2892028.1"/>
    <property type="molecule type" value="Genomic_DNA"/>
</dbReference>
<dbReference type="Gene3D" id="1.25.10.10">
    <property type="entry name" value="Leucine-rich Repeat Variant"/>
    <property type="match status" value="1"/>
</dbReference>
<comment type="caution">
    <text evidence="5">The sequence shown here is derived from an EMBL/GenBank/DDBJ whole genome shotgun (WGS) entry which is preliminary data.</text>
</comment>
<keyword evidence="2" id="KW-0605">Phycobilisome</keyword>
<dbReference type="Pfam" id="PF10107">
    <property type="entry name" value="Endonuc_Holl"/>
    <property type="match status" value="1"/>
</dbReference>
<keyword evidence="3" id="KW-0175">Coiled coil</keyword>
<dbReference type="Pfam" id="PF13646">
    <property type="entry name" value="HEAT_2"/>
    <property type="match status" value="1"/>
</dbReference>
<gene>
    <name evidence="5" type="ORF">ACE1CI_03675</name>
</gene>
<feature type="domain" description="Holliday junction resolvase-related" evidence="4">
    <location>
        <begin position="72"/>
        <end position="229"/>
    </location>
</feature>
<dbReference type="InterPro" id="IPR016024">
    <property type="entry name" value="ARM-type_fold"/>
</dbReference>